<keyword evidence="3" id="KW-1185">Reference proteome</keyword>
<reference evidence="2" key="1">
    <citation type="submission" date="2022-10" db="EMBL/GenBank/DDBJ databases">
        <authorList>
            <person name="Hyden B.L."/>
            <person name="Feng K."/>
            <person name="Yates T."/>
            <person name="Jawdy S."/>
            <person name="Smart L.B."/>
            <person name="Muchero W."/>
        </authorList>
    </citation>
    <scope>NUCLEOTIDE SEQUENCE</scope>
    <source>
        <tissue evidence="2">Shoot tip</tissue>
    </source>
</reference>
<reference evidence="2" key="2">
    <citation type="journal article" date="2023" name="Int. J. Mol. Sci.">
        <title>De Novo Assembly and Annotation of 11 Diverse Shrub Willow (Salix) Genomes Reveals Novel Gene Organization in Sex-Linked Regions.</title>
        <authorList>
            <person name="Hyden B."/>
            <person name="Feng K."/>
            <person name="Yates T.B."/>
            <person name="Jawdy S."/>
            <person name="Cereghino C."/>
            <person name="Smart L.B."/>
            <person name="Muchero W."/>
        </authorList>
    </citation>
    <scope>NUCLEOTIDE SEQUENCE</scope>
    <source>
        <tissue evidence="2">Shoot tip</tissue>
    </source>
</reference>
<evidence type="ECO:0000313" key="2">
    <source>
        <dbReference type="EMBL" id="KAJ6381983.1"/>
    </source>
</evidence>
<gene>
    <name evidence="2" type="ORF">OIU77_030603</name>
</gene>
<feature type="compositionally biased region" description="Polar residues" evidence="1">
    <location>
        <begin position="80"/>
        <end position="89"/>
    </location>
</feature>
<comment type="caution">
    <text evidence="2">The sequence shown here is derived from an EMBL/GenBank/DDBJ whole genome shotgun (WGS) entry which is preliminary data.</text>
</comment>
<proteinExistence type="predicted"/>
<name>A0ABQ9BCJ6_9ROSI</name>
<organism evidence="2 3">
    <name type="scientific">Salix suchowensis</name>
    <dbReference type="NCBI Taxonomy" id="1278906"/>
    <lineage>
        <taxon>Eukaryota</taxon>
        <taxon>Viridiplantae</taxon>
        <taxon>Streptophyta</taxon>
        <taxon>Embryophyta</taxon>
        <taxon>Tracheophyta</taxon>
        <taxon>Spermatophyta</taxon>
        <taxon>Magnoliopsida</taxon>
        <taxon>eudicotyledons</taxon>
        <taxon>Gunneridae</taxon>
        <taxon>Pentapetalae</taxon>
        <taxon>rosids</taxon>
        <taxon>fabids</taxon>
        <taxon>Malpighiales</taxon>
        <taxon>Salicaceae</taxon>
        <taxon>Saliceae</taxon>
        <taxon>Salix</taxon>
    </lineage>
</organism>
<evidence type="ECO:0000313" key="3">
    <source>
        <dbReference type="Proteomes" id="UP001141253"/>
    </source>
</evidence>
<dbReference type="EMBL" id="JAPFFI010000009">
    <property type="protein sequence ID" value="KAJ6381983.1"/>
    <property type="molecule type" value="Genomic_DNA"/>
</dbReference>
<evidence type="ECO:0000256" key="1">
    <source>
        <dbReference type="SAM" id="MobiDB-lite"/>
    </source>
</evidence>
<accession>A0ABQ9BCJ6</accession>
<feature type="region of interest" description="Disordered" evidence="1">
    <location>
        <begin position="65"/>
        <end position="89"/>
    </location>
</feature>
<sequence length="89" mass="9694">MLSLVSLTSRSGSSASCKSRSTMSLGCQFLVDFLFALCSSMTWSWNLSNLALISFILLTYPCKSKKSSHGIQSPMFRTPLSKNNSSSIS</sequence>
<dbReference type="Proteomes" id="UP001141253">
    <property type="component" value="Chromosome 6"/>
</dbReference>
<protein>
    <submittedName>
        <fullName evidence="2">Uncharacterized protein</fullName>
    </submittedName>
</protein>